<evidence type="ECO:0000313" key="2">
    <source>
        <dbReference type="Proteomes" id="UP000241829"/>
    </source>
</evidence>
<organism evidence="1 2">
    <name type="scientific">Pulveribacter suum</name>
    <dbReference type="NCBI Taxonomy" id="2116657"/>
    <lineage>
        <taxon>Bacteria</taxon>
        <taxon>Pseudomonadati</taxon>
        <taxon>Pseudomonadota</taxon>
        <taxon>Betaproteobacteria</taxon>
        <taxon>Burkholderiales</taxon>
        <taxon>Comamonadaceae</taxon>
        <taxon>Pulveribacter</taxon>
    </lineage>
</organism>
<dbReference type="EMBL" id="CP027792">
    <property type="protein sequence ID" value="AVP56423.1"/>
    <property type="molecule type" value="Genomic_DNA"/>
</dbReference>
<dbReference type="KEGG" id="melm:C7H73_01205"/>
<gene>
    <name evidence="1" type="ORF">C7H73_01205</name>
</gene>
<evidence type="ECO:0000313" key="1">
    <source>
        <dbReference type="EMBL" id="AVP56423.1"/>
    </source>
</evidence>
<reference evidence="2" key="1">
    <citation type="submission" date="2018-03" db="EMBL/GenBank/DDBJ databases">
        <title>Genome sequencing of Melaminivora sp. strain SC2-7.</title>
        <authorList>
            <person name="Kim S.-J."/>
            <person name="Heo J."/>
            <person name="Ahn J.-H."/>
            <person name="Kwon S.-W."/>
        </authorList>
    </citation>
    <scope>NUCLEOTIDE SEQUENCE [LARGE SCALE GENOMIC DNA]</scope>
    <source>
        <strain evidence="2">SC2-7</strain>
    </source>
</reference>
<protein>
    <submittedName>
        <fullName evidence="1">Uncharacterized protein</fullName>
    </submittedName>
</protein>
<keyword evidence="2" id="KW-1185">Reference proteome</keyword>
<proteinExistence type="predicted"/>
<dbReference type="RefSeq" id="WP_106844984.1">
    <property type="nucleotide sequence ID" value="NZ_CP027792.1"/>
</dbReference>
<name>A0A2P1NH88_9BURK</name>
<dbReference type="OrthoDB" id="9813719at2"/>
<sequence length="101" mass="11054">MSAVGYAWIQQALDTPDFLGTQQARAAPVSRIERLPEGALLVPPRLVPAQELLPQALFAIKHEGVRPDLLAVALRRIPPEQLAELARSGPNGVYTRKLCHL</sequence>
<accession>A0A2P1NH88</accession>
<dbReference type="AlphaFoldDB" id="A0A2P1NH88"/>
<dbReference type="Proteomes" id="UP000241829">
    <property type="component" value="Chromosome"/>
</dbReference>